<protein>
    <recommendedName>
        <fullName evidence="5">Secretion system C-terminal sorting domain-containing protein</fullName>
    </recommendedName>
</protein>
<evidence type="ECO:0000313" key="3">
    <source>
        <dbReference type="EMBL" id="CAH0995844.1"/>
    </source>
</evidence>
<comment type="caution">
    <text evidence="3">The sequence shown here is derived from an EMBL/GenBank/DDBJ whole genome shotgun (WGS) entry which is preliminary data.</text>
</comment>
<dbReference type="Pfam" id="PF18962">
    <property type="entry name" value="Por_Secre_tail"/>
    <property type="match status" value="1"/>
</dbReference>
<reference evidence="3" key="1">
    <citation type="submission" date="2021-12" db="EMBL/GenBank/DDBJ databases">
        <authorList>
            <person name="Rodrigo-Torres L."/>
            <person name="Arahal R. D."/>
            <person name="Lucena T."/>
        </authorList>
    </citation>
    <scope>NUCLEOTIDE SEQUENCE</scope>
    <source>
        <strain evidence="3">CECT 8858</strain>
    </source>
</reference>
<dbReference type="InterPro" id="IPR026444">
    <property type="entry name" value="Secre_tail"/>
</dbReference>
<evidence type="ECO:0008006" key="5">
    <source>
        <dbReference type="Google" id="ProtNLM"/>
    </source>
</evidence>
<proteinExistence type="predicted"/>
<evidence type="ECO:0000313" key="4">
    <source>
        <dbReference type="Proteomes" id="UP000837932"/>
    </source>
</evidence>
<organism evidence="3 4">
    <name type="scientific">Emticicia aquatica</name>
    <dbReference type="NCBI Taxonomy" id="1681835"/>
    <lineage>
        <taxon>Bacteria</taxon>
        <taxon>Pseudomonadati</taxon>
        <taxon>Bacteroidota</taxon>
        <taxon>Cytophagia</taxon>
        <taxon>Cytophagales</taxon>
        <taxon>Leadbetterellaceae</taxon>
        <taxon>Emticicia</taxon>
    </lineage>
</organism>
<gene>
    <name evidence="3" type="ORF">EMA8858_01972</name>
</gene>
<dbReference type="EMBL" id="CAKLPY010000001">
    <property type="protein sequence ID" value="CAH0995844.1"/>
    <property type="molecule type" value="Genomic_DNA"/>
</dbReference>
<sequence>MIYKNAIEDYTMKTLSGLQKQTATNNLTTVLLVLCLSLINLNTFATTSSSDATIDESIPADCLPPMFSFRSADVTQANSNDAQLIISNIKNAKRYSYSENGTAGMTYAKATLIDPSKKEIVIKGLPNPESFTSYTVRVYNSETCFVDQTITLEHVNFAELADESKLELIQAVDNRNPQIDEIVTFTTIIVNKGGKAATTVDIQTLLSSSLKVVYFYADKGMFDSNNGVWGLGSINGGETLKLVVKAKVLQQGLSYLTSYIWRQNGTERDIKARNNSEGGDDYGVSCVSVPISLKKGENYKVTLKKYNGVKWYYKNIASGVYEEITKNTPASIASINADSSLNILQGGEYTFSKLVGTCNVGSCCPIIVEGCVGPKIQIDSIYCNKKVDSYNVRVKLLDDDWSIVQQVYLATANIGFPTSTDYLKRLNRLPVQATAGYVVANGDGYYTIENIPAFMPNVTIVATDISGKCNSSKIVNAPNCNVPSLRTPVVLNETETFATGNEIPSFSVVSVPKGTEVVWYDDEEATTPISTGTVFTPEKAGTYFVAARDRKTRAISTKKELILKELVAPKEAVFATKVCKCESATVLPDDDFSKVTITALYPNPADDHLTLDYSIPESLPSAKLIFFNLSGTVIASYGLENSETKIQVATSTWTEGTYFYQLLVNGRKMTSNKFIVVHN</sequence>
<dbReference type="NCBIfam" id="TIGR04183">
    <property type="entry name" value="Por_Secre_tail"/>
    <property type="match status" value="1"/>
</dbReference>
<evidence type="ECO:0000259" key="1">
    <source>
        <dbReference type="Pfam" id="PF01345"/>
    </source>
</evidence>
<dbReference type="Proteomes" id="UP000837932">
    <property type="component" value="Unassembled WGS sequence"/>
</dbReference>
<keyword evidence="4" id="KW-1185">Reference proteome</keyword>
<dbReference type="Pfam" id="PF01345">
    <property type="entry name" value="DUF11"/>
    <property type="match status" value="1"/>
</dbReference>
<name>A0ABN8ESC4_9BACT</name>
<evidence type="ECO:0000259" key="2">
    <source>
        <dbReference type="Pfam" id="PF18962"/>
    </source>
</evidence>
<dbReference type="InterPro" id="IPR001434">
    <property type="entry name" value="OmcB-like_DUF11"/>
</dbReference>
<feature type="domain" description="Secretion system C-terminal sorting" evidence="2">
    <location>
        <begin position="600"/>
        <end position="676"/>
    </location>
</feature>
<accession>A0ABN8ESC4</accession>
<feature type="domain" description="DUF11" evidence="1">
    <location>
        <begin position="166"/>
        <end position="276"/>
    </location>
</feature>